<reference evidence="3" key="2">
    <citation type="submission" date="2020-09" db="EMBL/GenBank/DDBJ databases">
        <authorList>
            <person name="Sun Q."/>
            <person name="Ohkuma M."/>
        </authorList>
    </citation>
    <scope>NUCLEOTIDE SEQUENCE</scope>
    <source>
        <strain evidence="3">JCM 13064</strain>
    </source>
</reference>
<dbReference type="InterPro" id="IPR036291">
    <property type="entry name" value="NAD(P)-bd_dom_sf"/>
</dbReference>
<sequence length="352" mass="37383">MVGATGNVGTSVVSALESDPDVTSIVGIARRLPARRSSFPGQGPGRTEWRSADIGTSDLTGIFSGADAVVNLAWLFQPTRNPVLTWRANVLGGMRVFRAVAEAGVSILVHASSVGAYSPGPKDAPVDESWPTHGWPGAAYSREKAYLERVLDVFENDHPSIRVVRMRPGFIFKRESAGEQRRLFAGPFLPGRLLRSGRVPIVPDVPGLRVQALHSADAGEAYRLAVTRSVFGAFNLAAEPVLDSAALARMLDARLVPVSAQLARTAVAAAWHLRLTPASPGLVEMALRIPLMDTTRARTVLGWRPRHTALEAVGELLAGLRTGAGMETPPLAPHAGGPARVGEFASGVGRRP</sequence>
<evidence type="ECO:0000313" key="4">
    <source>
        <dbReference type="Proteomes" id="UP000645217"/>
    </source>
</evidence>
<dbReference type="Pfam" id="PF01370">
    <property type="entry name" value="Epimerase"/>
    <property type="match status" value="1"/>
</dbReference>
<evidence type="ECO:0000259" key="2">
    <source>
        <dbReference type="Pfam" id="PF01370"/>
    </source>
</evidence>
<protein>
    <submittedName>
        <fullName evidence="3">NAD-dependent epimerase</fullName>
    </submittedName>
</protein>
<evidence type="ECO:0000313" key="3">
    <source>
        <dbReference type="EMBL" id="GGL02753.1"/>
    </source>
</evidence>
<dbReference type="SUPFAM" id="SSF51735">
    <property type="entry name" value="NAD(P)-binding Rossmann-fold domains"/>
    <property type="match status" value="1"/>
</dbReference>
<dbReference type="InterPro" id="IPR051783">
    <property type="entry name" value="NAD(P)-dependent_oxidoreduct"/>
</dbReference>
<dbReference type="GO" id="GO:0005737">
    <property type="term" value="C:cytoplasm"/>
    <property type="evidence" value="ECO:0007669"/>
    <property type="project" value="TreeGrafter"/>
</dbReference>
<dbReference type="Gene3D" id="3.40.50.720">
    <property type="entry name" value="NAD(P)-binding Rossmann-like Domain"/>
    <property type="match status" value="1"/>
</dbReference>
<dbReference type="GO" id="GO:0004029">
    <property type="term" value="F:aldehyde dehydrogenase (NAD+) activity"/>
    <property type="evidence" value="ECO:0007669"/>
    <property type="project" value="TreeGrafter"/>
</dbReference>
<proteinExistence type="predicted"/>
<feature type="domain" description="NAD-dependent epimerase/dehydratase" evidence="2">
    <location>
        <begin position="2"/>
        <end position="170"/>
    </location>
</feature>
<keyword evidence="4" id="KW-1185">Reference proteome</keyword>
<dbReference type="InterPro" id="IPR001509">
    <property type="entry name" value="Epimerase_deHydtase"/>
</dbReference>
<comment type="caution">
    <text evidence="3">The sequence shown here is derived from an EMBL/GenBank/DDBJ whole genome shotgun (WGS) entry which is preliminary data.</text>
</comment>
<dbReference type="EMBL" id="BMNT01000030">
    <property type="protein sequence ID" value="GGL02753.1"/>
    <property type="molecule type" value="Genomic_DNA"/>
</dbReference>
<dbReference type="PANTHER" id="PTHR48079">
    <property type="entry name" value="PROTEIN YEEZ"/>
    <property type="match status" value="1"/>
</dbReference>
<feature type="region of interest" description="Disordered" evidence="1">
    <location>
        <begin position="327"/>
        <end position="352"/>
    </location>
</feature>
<name>A0A917RDL1_9ACTN</name>
<accession>A0A917RDL1</accession>
<reference evidence="3" key="1">
    <citation type="journal article" date="2014" name="Int. J. Syst. Evol. Microbiol.">
        <title>Complete genome sequence of Corynebacterium casei LMG S-19264T (=DSM 44701T), isolated from a smear-ripened cheese.</title>
        <authorList>
            <consortium name="US DOE Joint Genome Institute (JGI-PGF)"/>
            <person name="Walter F."/>
            <person name="Albersmeier A."/>
            <person name="Kalinowski J."/>
            <person name="Ruckert C."/>
        </authorList>
    </citation>
    <scope>NUCLEOTIDE SEQUENCE</scope>
    <source>
        <strain evidence="3">JCM 13064</strain>
    </source>
</reference>
<dbReference type="PANTHER" id="PTHR48079:SF6">
    <property type="entry name" value="NAD(P)-BINDING DOMAIN-CONTAINING PROTEIN-RELATED"/>
    <property type="match status" value="1"/>
</dbReference>
<organism evidence="3 4">
    <name type="scientific">Sphaerisporangium melleum</name>
    <dbReference type="NCBI Taxonomy" id="321316"/>
    <lineage>
        <taxon>Bacteria</taxon>
        <taxon>Bacillati</taxon>
        <taxon>Actinomycetota</taxon>
        <taxon>Actinomycetes</taxon>
        <taxon>Streptosporangiales</taxon>
        <taxon>Streptosporangiaceae</taxon>
        <taxon>Sphaerisporangium</taxon>
    </lineage>
</organism>
<gene>
    <name evidence="3" type="ORF">GCM10007964_51050</name>
</gene>
<evidence type="ECO:0000256" key="1">
    <source>
        <dbReference type="SAM" id="MobiDB-lite"/>
    </source>
</evidence>
<dbReference type="Proteomes" id="UP000645217">
    <property type="component" value="Unassembled WGS sequence"/>
</dbReference>
<dbReference type="AlphaFoldDB" id="A0A917RDL1"/>